<keyword evidence="2" id="KW-0012">Acyltransferase</keyword>
<dbReference type="InterPro" id="IPR050680">
    <property type="entry name" value="YpeA/RimI_acetyltransf"/>
</dbReference>
<dbReference type="SUPFAM" id="SSF55729">
    <property type="entry name" value="Acyl-CoA N-acyltransferases (Nat)"/>
    <property type="match status" value="1"/>
</dbReference>
<dbReference type="InterPro" id="IPR000182">
    <property type="entry name" value="GNAT_dom"/>
</dbReference>
<dbReference type="EMBL" id="BONX01000003">
    <property type="protein sequence ID" value="GIG93927.1"/>
    <property type="molecule type" value="Genomic_DNA"/>
</dbReference>
<evidence type="ECO:0000313" key="5">
    <source>
        <dbReference type="Proteomes" id="UP000621500"/>
    </source>
</evidence>
<reference evidence="4 5" key="1">
    <citation type="submission" date="2021-01" db="EMBL/GenBank/DDBJ databases">
        <title>Whole genome shotgun sequence of Plantactinospora mayteni NBRC 109088.</title>
        <authorList>
            <person name="Komaki H."/>
            <person name="Tamura T."/>
        </authorList>
    </citation>
    <scope>NUCLEOTIDE SEQUENCE [LARGE SCALE GENOMIC DNA]</scope>
    <source>
        <strain evidence="4 5">NBRC 109088</strain>
    </source>
</reference>
<dbReference type="Proteomes" id="UP000621500">
    <property type="component" value="Unassembled WGS sequence"/>
</dbReference>
<organism evidence="4 5">
    <name type="scientific">Plantactinospora mayteni</name>
    <dbReference type="NCBI Taxonomy" id="566021"/>
    <lineage>
        <taxon>Bacteria</taxon>
        <taxon>Bacillati</taxon>
        <taxon>Actinomycetota</taxon>
        <taxon>Actinomycetes</taxon>
        <taxon>Micromonosporales</taxon>
        <taxon>Micromonosporaceae</taxon>
        <taxon>Plantactinospora</taxon>
    </lineage>
</organism>
<dbReference type="CDD" id="cd04301">
    <property type="entry name" value="NAT_SF"/>
    <property type="match status" value="1"/>
</dbReference>
<sequence length="265" mass="29314">MTMIRTSHDRNELAGLLRRDPHLHAYELGDLDDFYWPYTTWYRLDEAVALLYQGGPTPVLLALHRSPAVLSELLTGLLPVLPRHFEAHLSPGGETVLAREYPVRSRGAHLKMALTDPDRLARVAPGGEVLTEADVPELTAFYRTAYPENWFDPRMVETGHYVGLRRDGELVAVAGVHVWSPRYRVSALGNVATVPGYRGQGLASTVVATLCRRLLETVDTVALNVVAENTAAYKLYDRLGFTPVAEYAEYVVGEPPAPASDVRPV</sequence>
<accession>A0ABQ4EGR7</accession>
<dbReference type="Pfam" id="PF00583">
    <property type="entry name" value="Acetyltransf_1"/>
    <property type="match status" value="1"/>
</dbReference>
<evidence type="ECO:0000313" key="4">
    <source>
        <dbReference type="EMBL" id="GIG93927.1"/>
    </source>
</evidence>
<evidence type="ECO:0000259" key="3">
    <source>
        <dbReference type="PROSITE" id="PS51186"/>
    </source>
</evidence>
<evidence type="ECO:0000256" key="1">
    <source>
        <dbReference type="ARBA" id="ARBA00022679"/>
    </source>
</evidence>
<feature type="domain" description="N-acetyltransferase" evidence="3">
    <location>
        <begin position="125"/>
        <end position="258"/>
    </location>
</feature>
<dbReference type="PANTHER" id="PTHR43420">
    <property type="entry name" value="ACETYLTRANSFERASE"/>
    <property type="match status" value="1"/>
</dbReference>
<dbReference type="Gene3D" id="3.40.630.30">
    <property type="match status" value="1"/>
</dbReference>
<keyword evidence="5" id="KW-1185">Reference proteome</keyword>
<comment type="caution">
    <text evidence="4">The sequence shown here is derived from an EMBL/GenBank/DDBJ whole genome shotgun (WGS) entry which is preliminary data.</text>
</comment>
<dbReference type="PROSITE" id="PS51186">
    <property type="entry name" value="GNAT"/>
    <property type="match status" value="1"/>
</dbReference>
<gene>
    <name evidence="4" type="ORF">Pma05_05000</name>
</gene>
<keyword evidence="1" id="KW-0808">Transferase</keyword>
<dbReference type="InterPro" id="IPR016181">
    <property type="entry name" value="Acyl_CoA_acyltransferase"/>
</dbReference>
<proteinExistence type="predicted"/>
<name>A0ABQ4EGR7_9ACTN</name>
<protein>
    <recommendedName>
        <fullName evidence="3">N-acetyltransferase domain-containing protein</fullName>
    </recommendedName>
</protein>
<evidence type="ECO:0000256" key="2">
    <source>
        <dbReference type="ARBA" id="ARBA00023315"/>
    </source>
</evidence>